<sequence length="209" mass="23074">MRHTVRYHLRALVRPLKRRVAVKGSPSKGNAPQCAIPCHYQPTAHSRSAYSLIPTDDDALLDDSIELLPPARFPENTFARPSTAPGPSSPSSLRRPAFTSSTTTLDSSFGPSTPSSSSSCTAAAATDDDKRLARRRRRRETWAKSLALDNLFFLEGEDGEEEKKKEDVDKAPRDPLKTKRDSFMWMKFDGYGSSLAWADGARLTGAMVM</sequence>
<evidence type="ECO:0000313" key="2">
    <source>
        <dbReference type="Proteomes" id="UP001165186"/>
    </source>
</evidence>
<reference evidence="1" key="1">
    <citation type="submission" date="2024-09" db="EMBL/GenBank/DDBJ databases">
        <title>Draft Genome Sequences of Neofusicoccum parvum.</title>
        <authorList>
            <person name="Ashida A."/>
            <person name="Camagna M."/>
            <person name="Tanaka A."/>
            <person name="Takemoto D."/>
        </authorList>
    </citation>
    <scope>NUCLEOTIDE SEQUENCE</scope>
    <source>
        <strain evidence="1">PPO83</strain>
    </source>
</reference>
<name>A0ACB5RPE8_9PEZI</name>
<gene>
    <name evidence="1" type="primary">g10250</name>
    <name evidence="1" type="ORF">NpPPO83_00010250</name>
</gene>
<proteinExistence type="predicted"/>
<organism evidence="1 2">
    <name type="scientific">Neofusicoccum parvum</name>
    <dbReference type="NCBI Taxonomy" id="310453"/>
    <lineage>
        <taxon>Eukaryota</taxon>
        <taxon>Fungi</taxon>
        <taxon>Dikarya</taxon>
        <taxon>Ascomycota</taxon>
        <taxon>Pezizomycotina</taxon>
        <taxon>Dothideomycetes</taxon>
        <taxon>Dothideomycetes incertae sedis</taxon>
        <taxon>Botryosphaeriales</taxon>
        <taxon>Botryosphaeriaceae</taxon>
        <taxon>Neofusicoccum</taxon>
    </lineage>
</organism>
<protein>
    <submittedName>
        <fullName evidence="1">Uncharacterized protein</fullName>
    </submittedName>
</protein>
<dbReference type="EMBL" id="BSXG01000002">
    <property type="protein sequence ID" value="GME22391.1"/>
    <property type="molecule type" value="Genomic_DNA"/>
</dbReference>
<comment type="caution">
    <text evidence="1">The sequence shown here is derived from an EMBL/GenBank/DDBJ whole genome shotgun (WGS) entry which is preliminary data.</text>
</comment>
<dbReference type="Proteomes" id="UP001165186">
    <property type="component" value="Unassembled WGS sequence"/>
</dbReference>
<accession>A0ACB5RPE8</accession>
<evidence type="ECO:0000313" key="1">
    <source>
        <dbReference type="EMBL" id="GME22391.1"/>
    </source>
</evidence>
<keyword evidence="2" id="KW-1185">Reference proteome</keyword>